<keyword evidence="2" id="KW-1185">Reference proteome</keyword>
<dbReference type="AlphaFoldDB" id="A0A1X9T453"/>
<gene>
    <name evidence="1" type="ORF">AR543_p0142</name>
</gene>
<proteinExistence type="predicted"/>
<geneLocation type="plasmid" evidence="1 2">
    <name>unnamed1</name>
</geneLocation>
<accession>A0A1X9T453</accession>
<dbReference type="KEGG" id="pbv:AR543_p0142"/>
<name>A0A1X9T453_9BACL</name>
<dbReference type="RefSeq" id="WP_087071451.1">
    <property type="nucleotide sequence ID" value="NZ_CP021170.1"/>
</dbReference>
<protein>
    <submittedName>
        <fullName evidence="1">Uncharacterized protein</fullName>
    </submittedName>
</protein>
<reference evidence="1 2" key="1">
    <citation type="journal article" date="2016" name="Int. J. Syst. Evol. Microbiol.">
        <title>Paenibacillus damxungensis sp. nov., isolated from raw yak (Bos grunniens) milk.</title>
        <authorList>
            <person name="Wu Z."/>
            <person name="Gao C."/>
            <person name="Han J."/>
            <person name="Liu Z."/>
        </authorList>
    </citation>
    <scope>NUCLEOTIDE SEQUENCE [LARGE SCALE GENOMIC DNA]</scope>
    <source>
        <strain evidence="1 2">BD3526</strain>
        <plasmid evidence="1 2">unnamed1</plasmid>
    </source>
</reference>
<sequence length="161" mass="19262">MMTTTEKNATFHLQMPKWNKPKKDAFPLMYRAEDEWTPSDIRKRLNRRLDKHIARTVGYQVEWLSDPGFYILIRPHSIPSVPQGGLYTVHGPGPQKQIINPFRSCIALTEEEAWDWVPCFSTNREHLHALLLHMKHDRAYRFEDRMDQELYHFLKKVWSKM</sequence>
<dbReference type="EMBL" id="CP021170">
    <property type="protein sequence ID" value="ARR10750.1"/>
    <property type="molecule type" value="Genomic_DNA"/>
</dbReference>
<organism evidence="1 2">
    <name type="scientific">Paenibacillus bovis</name>
    <dbReference type="NCBI Taxonomy" id="1616788"/>
    <lineage>
        <taxon>Bacteria</taxon>
        <taxon>Bacillati</taxon>
        <taxon>Bacillota</taxon>
        <taxon>Bacilli</taxon>
        <taxon>Bacillales</taxon>
        <taxon>Paenibacillaceae</taxon>
        <taxon>Paenibacillus</taxon>
    </lineage>
</organism>
<keyword evidence="1" id="KW-0614">Plasmid</keyword>
<evidence type="ECO:0000313" key="2">
    <source>
        <dbReference type="Proteomes" id="UP000078148"/>
    </source>
</evidence>
<evidence type="ECO:0000313" key="1">
    <source>
        <dbReference type="EMBL" id="ARR10750.1"/>
    </source>
</evidence>
<dbReference type="Proteomes" id="UP000078148">
    <property type="component" value="Plasmid unnamed1"/>
</dbReference>